<feature type="chain" id="PRO_5013943381" description="Transporter" evidence="2">
    <location>
        <begin position="23"/>
        <end position="89"/>
    </location>
</feature>
<feature type="compositionally biased region" description="Polar residues" evidence="1">
    <location>
        <begin position="62"/>
        <end position="76"/>
    </location>
</feature>
<reference evidence="3 4" key="1">
    <citation type="journal article" date="2015" name="Sci. Rep.">
        <title>Chromosome-level genome map provides insights into diverse defense mechanisms in the medicinal fungus Ganoderma sinense.</title>
        <authorList>
            <person name="Zhu Y."/>
            <person name="Xu J."/>
            <person name="Sun C."/>
            <person name="Zhou S."/>
            <person name="Xu H."/>
            <person name="Nelson D.R."/>
            <person name="Qian J."/>
            <person name="Song J."/>
            <person name="Luo H."/>
            <person name="Xiang L."/>
            <person name="Li Y."/>
            <person name="Xu Z."/>
            <person name="Ji A."/>
            <person name="Wang L."/>
            <person name="Lu S."/>
            <person name="Hayward A."/>
            <person name="Sun W."/>
            <person name="Li X."/>
            <person name="Schwartz D.C."/>
            <person name="Wang Y."/>
            <person name="Chen S."/>
        </authorList>
    </citation>
    <scope>NUCLEOTIDE SEQUENCE [LARGE SCALE GENOMIC DNA]</scope>
    <source>
        <strain evidence="3 4">ZZ0214-1</strain>
    </source>
</reference>
<keyword evidence="2" id="KW-0732">Signal</keyword>
<protein>
    <recommendedName>
        <fullName evidence="5">Transporter</fullName>
    </recommendedName>
</protein>
<comment type="caution">
    <text evidence="3">The sequence shown here is derived from an EMBL/GenBank/DDBJ whole genome shotgun (WGS) entry which is preliminary data.</text>
</comment>
<accession>A0A2G8RV93</accession>
<feature type="compositionally biased region" description="Low complexity" evidence="1">
    <location>
        <begin position="35"/>
        <end position="44"/>
    </location>
</feature>
<keyword evidence="4" id="KW-1185">Reference proteome</keyword>
<evidence type="ECO:0000256" key="1">
    <source>
        <dbReference type="SAM" id="MobiDB-lite"/>
    </source>
</evidence>
<dbReference type="EMBL" id="AYKW01000056">
    <property type="protein sequence ID" value="PIL25423.1"/>
    <property type="molecule type" value="Genomic_DNA"/>
</dbReference>
<name>A0A2G8RV93_9APHY</name>
<dbReference type="AlphaFoldDB" id="A0A2G8RV93"/>
<dbReference type="Proteomes" id="UP000230002">
    <property type="component" value="Unassembled WGS sequence"/>
</dbReference>
<evidence type="ECO:0000313" key="4">
    <source>
        <dbReference type="Proteomes" id="UP000230002"/>
    </source>
</evidence>
<feature type="signal peptide" evidence="2">
    <location>
        <begin position="1"/>
        <end position="22"/>
    </location>
</feature>
<evidence type="ECO:0000313" key="3">
    <source>
        <dbReference type="EMBL" id="PIL25423.1"/>
    </source>
</evidence>
<gene>
    <name evidence="3" type="ORF">GSI_13313</name>
</gene>
<evidence type="ECO:0008006" key="5">
    <source>
        <dbReference type="Google" id="ProtNLM"/>
    </source>
</evidence>
<evidence type="ECO:0000256" key="2">
    <source>
        <dbReference type="SAM" id="SignalP"/>
    </source>
</evidence>
<proteinExistence type="predicted"/>
<feature type="region of interest" description="Disordered" evidence="1">
    <location>
        <begin position="22"/>
        <end position="76"/>
    </location>
</feature>
<sequence length="89" mass="9068">MVPSAVLCLIFLLGITTLPGSSVKEDDRAHHRSSAAHAHAALHAVNGHENGGGSSRPASHLPTMNSSSVAGPQNLSVSKRLAAGVGRQI</sequence>
<organism evidence="3 4">
    <name type="scientific">Ganoderma sinense ZZ0214-1</name>
    <dbReference type="NCBI Taxonomy" id="1077348"/>
    <lineage>
        <taxon>Eukaryota</taxon>
        <taxon>Fungi</taxon>
        <taxon>Dikarya</taxon>
        <taxon>Basidiomycota</taxon>
        <taxon>Agaricomycotina</taxon>
        <taxon>Agaricomycetes</taxon>
        <taxon>Polyporales</taxon>
        <taxon>Polyporaceae</taxon>
        <taxon>Ganoderma</taxon>
    </lineage>
</organism>